<reference evidence="1 2" key="1">
    <citation type="submission" date="2019-05" db="EMBL/GenBank/DDBJ databases">
        <title>Another draft genome of Portunus trituberculatus and its Hox gene families provides insights of decapod evolution.</title>
        <authorList>
            <person name="Jeong J.-H."/>
            <person name="Song I."/>
            <person name="Kim S."/>
            <person name="Choi T."/>
            <person name="Kim D."/>
            <person name="Ryu S."/>
            <person name="Kim W."/>
        </authorList>
    </citation>
    <scope>NUCLEOTIDE SEQUENCE [LARGE SCALE GENOMIC DNA]</scope>
    <source>
        <tissue evidence="1">Muscle</tissue>
    </source>
</reference>
<name>A0A5B7HTM5_PORTR</name>
<organism evidence="1 2">
    <name type="scientific">Portunus trituberculatus</name>
    <name type="common">Swimming crab</name>
    <name type="synonym">Neptunus trituberculatus</name>
    <dbReference type="NCBI Taxonomy" id="210409"/>
    <lineage>
        <taxon>Eukaryota</taxon>
        <taxon>Metazoa</taxon>
        <taxon>Ecdysozoa</taxon>
        <taxon>Arthropoda</taxon>
        <taxon>Crustacea</taxon>
        <taxon>Multicrustacea</taxon>
        <taxon>Malacostraca</taxon>
        <taxon>Eumalacostraca</taxon>
        <taxon>Eucarida</taxon>
        <taxon>Decapoda</taxon>
        <taxon>Pleocyemata</taxon>
        <taxon>Brachyura</taxon>
        <taxon>Eubrachyura</taxon>
        <taxon>Portunoidea</taxon>
        <taxon>Portunidae</taxon>
        <taxon>Portuninae</taxon>
        <taxon>Portunus</taxon>
    </lineage>
</organism>
<evidence type="ECO:0000313" key="2">
    <source>
        <dbReference type="Proteomes" id="UP000324222"/>
    </source>
</evidence>
<proteinExistence type="predicted"/>
<comment type="caution">
    <text evidence="1">The sequence shown here is derived from an EMBL/GenBank/DDBJ whole genome shotgun (WGS) entry which is preliminary data.</text>
</comment>
<dbReference type="AlphaFoldDB" id="A0A5B7HTM5"/>
<protein>
    <submittedName>
        <fullName evidence="1">Uncharacterized protein</fullName>
    </submittedName>
</protein>
<evidence type="ECO:0000313" key="1">
    <source>
        <dbReference type="EMBL" id="MPC73393.1"/>
    </source>
</evidence>
<sequence>MWVGLGQLGTQRYTTWVEYTVEGAVGRVRECAHSASPRCGHIVNKRYEVPADLRHFPAVK</sequence>
<gene>
    <name evidence="1" type="ORF">E2C01_067720</name>
</gene>
<accession>A0A5B7HTM5</accession>
<keyword evidence="2" id="KW-1185">Reference proteome</keyword>
<dbReference type="Proteomes" id="UP000324222">
    <property type="component" value="Unassembled WGS sequence"/>
</dbReference>
<dbReference type="EMBL" id="VSRR010036695">
    <property type="protein sequence ID" value="MPC73393.1"/>
    <property type="molecule type" value="Genomic_DNA"/>
</dbReference>